<dbReference type="AlphaFoldDB" id="A0A0W0YXH8"/>
<name>A0A0W0YXH8_LEGSP</name>
<proteinExistence type="predicted"/>
<sequence length="184" mass="21367">MPSAKHSFQLLRPQIINGMRYIYNIDILHPYMTENPDEIGKFVDHLELDVPLNNSEKVLKKMKSIVLPNSEILFRESLFDECQKLGEVFKLVSFLGMFITKMDSCRNPKRERDSFDIYLAFLSDGIDVNKIETMAEGDSRIKDSLENFKTHLNEDSETFDKNVRYFCNSIEDSPANFILNKLNG</sequence>
<comment type="caution">
    <text evidence="1">The sequence shown here is derived from an EMBL/GenBank/DDBJ whole genome shotgun (WGS) entry which is preliminary data.</text>
</comment>
<gene>
    <name evidence="1" type="ORF">Lspi_2205</name>
</gene>
<keyword evidence="2" id="KW-1185">Reference proteome</keyword>
<evidence type="ECO:0000313" key="2">
    <source>
        <dbReference type="Proteomes" id="UP000054877"/>
    </source>
</evidence>
<evidence type="ECO:0000313" key="1">
    <source>
        <dbReference type="EMBL" id="KTD61575.1"/>
    </source>
</evidence>
<dbReference type="Proteomes" id="UP000054877">
    <property type="component" value="Unassembled WGS sequence"/>
</dbReference>
<protein>
    <submittedName>
        <fullName evidence="1">Uncharacterized protein</fullName>
    </submittedName>
</protein>
<dbReference type="EMBL" id="LNYX01000031">
    <property type="protein sequence ID" value="KTD61575.1"/>
    <property type="molecule type" value="Genomic_DNA"/>
</dbReference>
<accession>A0A0W0YXH8</accession>
<dbReference type="PATRIC" id="fig|452.5.peg.2429"/>
<organism evidence="1 2">
    <name type="scientific">Legionella spiritensis</name>
    <dbReference type="NCBI Taxonomy" id="452"/>
    <lineage>
        <taxon>Bacteria</taxon>
        <taxon>Pseudomonadati</taxon>
        <taxon>Pseudomonadota</taxon>
        <taxon>Gammaproteobacteria</taxon>
        <taxon>Legionellales</taxon>
        <taxon>Legionellaceae</taxon>
        <taxon>Legionella</taxon>
    </lineage>
</organism>
<reference evidence="1 2" key="1">
    <citation type="submission" date="2015-11" db="EMBL/GenBank/DDBJ databases">
        <title>Genomic analysis of 38 Legionella species identifies large and diverse effector repertoires.</title>
        <authorList>
            <person name="Burstein D."/>
            <person name="Amaro F."/>
            <person name="Zusman T."/>
            <person name="Lifshitz Z."/>
            <person name="Cohen O."/>
            <person name="Gilbert J.A."/>
            <person name="Pupko T."/>
            <person name="Shuman H.A."/>
            <person name="Segal G."/>
        </authorList>
    </citation>
    <scope>NUCLEOTIDE SEQUENCE [LARGE SCALE GENOMIC DNA]</scope>
    <source>
        <strain evidence="1 2">Mt.St.Helens-9</strain>
    </source>
</reference>